<keyword evidence="4" id="KW-0732">Signal</keyword>
<evidence type="ECO:0000256" key="5">
    <source>
        <dbReference type="ARBA" id="ARBA00023136"/>
    </source>
</evidence>
<dbReference type="Proteomes" id="UP000036834">
    <property type="component" value="Unassembled WGS sequence"/>
</dbReference>
<dbReference type="InterPro" id="IPR008844">
    <property type="entry name" value="Spore_GerAC-like"/>
</dbReference>
<feature type="domain" description="Spore germination protein N-terminal" evidence="9">
    <location>
        <begin position="20"/>
        <end position="192"/>
    </location>
</feature>
<dbReference type="Pfam" id="PF05504">
    <property type="entry name" value="Spore_GerAC"/>
    <property type="match status" value="1"/>
</dbReference>
<evidence type="ECO:0000259" key="8">
    <source>
        <dbReference type="Pfam" id="PF05504"/>
    </source>
</evidence>
<comment type="subcellular location">
    <subcellularLocation>
        <location evidence="1">Membrane</location>
        <topology evidence="1">Lipid-anchor</topology>
    </subcellularLocation>
</comment>
<dbReference type="NCBIfam" id="TIGR02887">
    <property type="entry name" value="spore_ger_x_C"/>
    <property type="match status" value="1"/>
</dbReference>
<evidence type="ECO:0000259" key="9">
    <source>
        <dbReference type="Pfam" id="PF25198"/>
    </source>
</evidence>
<keyword evidence="3" id="KW-0309">Germination</keyword>
<dbReference type="PROSITE" id="PS51257">
    <property type="entry name" value="PROKAR_LIPOPROTEIN"/>
    <property type="match status" value="1"/>
</dbReference>
<reference evidence="11" key="2">
    <citation type="submission" date="2015-07" db="EMBL/GenBank/DDBJ databases">
        <title>MeaNS - Measles Nucleotide Surveillance Program.</title>
        <authorList>
            <person name="Tran T."/>
            <person name="Druce J."/>
        </authorList>
    </citation>
    <scope>NUCLEOTIDE SEQUENCE</scope>
    <source>
        <strain evidence="11">DSM 9887</strain>
    </source>
</reference>
<evidence type="ECO:0000256" key="3">
    <source>
        <dbReference type="ARBA" id="ARBA00022544"/>
    </source>
</evidence>
<dbReference type="Pfam" id="PF25198">
    <property type="entry name" value="Spore_GerAC_N"/>
    <property type="match status" value="1"/>
</dbReference>
<keyword evidence="5" id="KW-0472">Membrane</keyword>
<dbReference type="InterPro" id="IPR057336">
    <property type="entry name" value="GerAC_N"/>
</dbReference>
<evidence type="ECO:0000256" key="6">
    <source>
        <dbReference type="ARBA" id="ARBA00023139"/>
    </source>
</evidence>
<dbReference type="OrthoDB" id="9816067at2"/>
<dbReference type="STRING" id="54915.ADS79_15630"/>
<dbReference type="PANTHER" id="PTHR35789">
    <property type="entry name" value="SPORE GERMINATION PROTEIN B3"/>
    <property type="match status" value="1"/>
</dbReference>
<evidence type="ECO:0000313" key="13">
    <source>
        <dbReference type="Proteomes" id="UP000319578"/>
    </source>
</evidence>
<dbReference type="RefSeq" id="WP_141261110.1">
    <property type="nucleotide sequence ID" value="NZ_BJON01000023.1"/>
</dbReference>
<protein>
    <submittedName>
        <fullName evidence="10">Germination protein</fullName>
    </submittedName>
    <submittedName>
        <fullName evidence="11">Spore gernimation protein GerC</fullName>
    </submittedName>
</protein>
<keyword evidence="7" id="KW-0449">Lipoprotein</keyword>
<evidence type="ECO:0000256" key="1">
    <source>
        <dbReference type="ARBA" id="ARBA00004635"/>
    </source>
</evidence>
<keyword evidence="6" id="KW-0564">Palmitate</keyword>
<dbReference type="EMBL" id="BJON01000023">
    <property type="protein sequence ID" value="GED71771.1"/>
    <property type="molecule type" value="Genomic_DNA"/>
</dbReference>
<reference evidence="10 13" key="3">
    <citation type="submission" date="2019-06" db="EMBL/GenBank/DDBJ databases">
        <title>Whole genome shotgun sequence of Brevibacillus reuszeri NBRC 15719.</title>
        <authorList>
            <person name="Hosoyama A."/>
            <person name="Uohara A."/>
            <person name="Ohji S."/>
            <person name="Ichikawa N."/>
        </authorList>
    </citation>
    <scope>NUCLEOTIDE SEQUENCE [LARGE SCALE GENOMIC DNA]</scope>
    <source>
        <strain evidence="10 13">NBRC 15719</strain>
    </source>
</reference>
<dbReference type="GO" id="GO:0016020">
    <property type="term" value="C:membrane"/>
    <property type="evidence" value="ECO:0007669"/>
    <property type="project" value="UniProtKB-SubCell"/>
</dbReference>
<dbReference type="Gene3D" id="6.20.190.10">
    <property type="entry name" value="Nutrient germinant receptor protein C, domain 1"/>
    <property type="match status" value="1"/>
</dbReference>
<dbReference type="InterPro" id="IPR046953">
    <property type="entry name" value="Spore_GerAC-like_C"/>
</dbReference>
<sequence>MRTWFVVLVFCSLLAAGCWDRTEINDLAIVTAAAIDHEKDHQIRLSIQVFIPRELTTGQGGTGSGGGELTTVYSGTGVNISDAMSKVQAKLPRKIFWGHCKVYLFGEEAAKQGMSEHIDFLVRHPGPRNRAYLYVTKGKAKEGLAIKTVLERSSAEALREFASMHIGMAVTLVDYRNMLKSESETVAVPMIENGAKLKTPVQIQTKSILIGTAIFKKDKMIGHISPKVTRGLLWLRNEVTQAAITVRPPHVKGIVSVMPSRSRVTLDPVIKNGKWSMVVKVDSEGDVVENGTLLNLMNPDLLSIVQKAVRDDIQARITFSLETLQKELKADVANFAGAFHRKYPKEWEQNKEQWEQIYPKIEVKNQINVKIRRPGLISAPAGVREEDVINK</sequence>
<comment type="caution">
    <text evidence="11">The sequence shown here is derived from an EMBL/GenBank/DDBJ whole genome shotgun (WGS) entry which is preliminary data.</text>
</comment>
<evidence type="ECO:0000313" key="12">
    <source>
        <dbReference type="Proteomes" id="UP000036834"/>
    </source>
</evidence>
<dbReference type="Gene3D" id="3.30.300.210">
    <property type="entry name" value="Nutrient germinant receptor protein C, domain 3"/>
    <property type="match status" value="1"/>
</dbReference>
<dbReference type="PATRIC" id="fig|54915.3.peg.2140"/>
<dbReference type="EMBL" id="LGIQ01000009">
    <property type="protein sequence ID" value="KNB70377.1"/>
    <property type="molecule type" value="Genomic_DNA"/>
</dbReference>
<dbReference type="GO" id="GO:0009847">
    <property type="term" value="P:spore germination"/>
    <property type="evidence" value="ECO:0007669"/>
    <property type="project" value="InterPro"/>
</dbReference>
<evidence type="ECO:0000256" key="2">
    <source>
        <dbReference type="ARBA" id="ARBA00007886"/>
    </source>
</evidence>
<dbReference type="AlphaFoldDB" id="A0A0K9YNZ9"/>
<evidence type="ECO:0000256" key="4">
    <source>
        <dbReference type="ARBA" id="ARBA00022729"/>
    </source>
</evidence>
<reference evidence="12" key="1">
    <citation type="submission" date="2015-07" db="EMBL/GenBank/DDBJ databases">
        <title>Genome sequencing project for genomic taxonomy and phylogenomics of Bacillus-like bacteria.</title>
        <authorList>
            <person name="Liu B."/>
            <person name="Wang J."/>
            <person name="Zhu Y."/>
            <person name="Liu G."/>
            <person name="Chen Q."/>
            <person name="Chen Z."/>
            <person name="Lan J."/>
            <person name="Che J."/>
            <person name="Ge C."/>
            <person name="Shi H."/>
            <person name="Pan Z."/>
            <person name="Liu X."/>
        </authorList>
    </citation>
    <scope>NUCLEOTIDE SEQUENCE [LARGE SCALE GENOMIC DNA]</scope>
    <source>
        <strain evidence="12">DSM 9887</strain>
    </source>
</reference>
<name>A0A0K9YNZ9_9BACL</name>
<gene>
    <name evidence="10" type="primary">grkc</name>
    <name evidence="11" type="ORF">ADS79_15630</name>
    <name evidence="10" type="ORF">BRE01_54730</name>
</gene>
<feature type="domain" description="Spore germination GerAC-like C-terminal" evidence="8">
    <location>
        <begin position="211"/>
        <end position="375"/>
    </location>
</feature>
<keyword evidence="13" id="KW-1185">Reference proteome</keyword>
<accession>A0A0K9YNZ9</accession>
<dbReference type="Proteomes" id="UP000319578">
    <property type="component" value="Unassembled WGS sequence"/>
</dbReference>
<evidence type="ECO:0000256" key="7">
    <source>
        <dbReference type="ARBA" id="ARBA00023288"/>
    </source>
</evidence>
<dbReference type="InterPro" id="IPR038501">
    <property type="entry name" value="Spore_GerAC_C_sf"/>
</dbReference>
<proteinExistence type="inferred from homology"/>
<evidence type="ECO:0000313" key="11">
    <source>
        <dbReference type="EMBL" id="KNB70377.1"/>
    </source>
</evidence>
<organism evidence="11 12">
    <name type="scientific">Brevibacillus reuszeri</name>
    <dbReference type="NCBI Taxonomy" id="54915"/>
    <lineage>
        <taxon>Bacteria</taxon>
        <taxon>Bacillati</taxon>
        <taxon>Bacillota</taxon>
        <taxon>Bacilli</taxon>
        <taxon>Bacillales</taxon>
        <taxon>Paenibacillaceae</taxon>
        <taxon>Brevibacillus</taxon>
    </lineage>
</organism>
<comment type="similarity">
    <text evidence="2">Belongs to the GerABKC lipoprotein family.</text>
</comment>
<evidence type="ECO:0000313" key="10">
    <source>
        <dbReference type="EMBL" id="GED71771.1"/>
    </source>
</evidence>
<dbReference type="PANTHER" id="PTHR35789:SF1">
    <property type="entry name" value="SPORE GERMINATION PROTEIN B3"/>
    <property type="match status" value="1"/>
</dbReference>